<sequence length="207" mass="22814">MGFLQLNHRMKHKLAITIGMSALCAALAADVTLVPHPKALKNIHPPGEVDRPEMVKFIVADPASLPGIVVDETAAELVGEWQYSTHTPPYVGLGYLHDMKAGKGSKSVTFTPTLAKAGWYEVRFAHCYNVRRSANAPVTIHHAEADTTLRINLQEEPEHDRLFRSLGKFRFEAGRAGWVRVSNEGTEPNRVVIADAVQFLPCEAPAR</sequence>
<dbReference type="Proteomes" id="UP000321577">
    <property type="component" value="Unassembled WGS sequence"/>
</dbReference>
<evidence type="ECO:0000256" key="1">
    <source>
        <dbReference type="SAM" id="SignalP"/>
    </source>
</evidence>
<feature type="signal peptide" evidence="1">
    <location>
        <begin position="1"/>
        <end position="28"/>
    </location>
</feature>
<dbReference type="InterPro" id="IPR033803">
    <property type="entry name" value="CBD-like_Golvesin-Xly"/>
</dbReference>
<protein>
    <recommendedName>
        <fullName evidence="2">Golvesin/Xly CBD-like domain-containing protein</fullName>
    </recommendedName>
</protein>
<organism evidence="3 4">
    <name type="scientific">Brevifollis gellanilyticus</name>
    <dbReference type="NCBI Taxonomy" id="748831"/>
    <lineage>
        <taxon>Bacteria</taxon>
        <taxon>Pseudomonadati</taxon>
        <taxon>Verrucomicrobiota</taxon>
        <taxon>Verrucomicrobiia</taxon>
        <taxon>Verrucomicrobiales</taxon>
        <taxon>Verrucomicrobiaceae</taxon>
    </lineage>
</organism>
<keyword evidence="1" id="KW-0732">Signal</keyword>
<evidence type="ECO:0000313" key="4">
    <source>
        <dbReference type="Proteomes" id="UP000321577"/>
    </source>
</evidence>
<proteinExistence type="predicted"/>
<evidence type="ECO:0000259" key="2">
    <source>
        <dbReference type="Pfam" id="PF25275"/>
    </source>
</evidence>
<dbReference type="Pfam" id="PF25275">
    <property type="entry name" value="Golvesin_C"/>
    <property type="match status" value="1"/>
</dbReference>
<accession>A0A512M4H9</accession>
<reference evidence="3 4" key="1">
    <citation type="submission" date="2019-07" db="EMBL/GenBank/DDBJ databases">
        <title>Whole genome shotgun sequence of Brevifollis gellanilyticus NBRC 108608.</title>
        <authorList>
            <person name="Hosoyama A."/>
            <person name="Uohara A."/>
            <person name="Ohji S."/>
            <person name="Ichikawa N."/>
        </authorList>
    </citation>
    <scope>NUCLEOTIDE SEQUENCE [LARGE SCALE GENOMIC DNA]</scope>
    <source>
        <strain evidence="3 4">NBRC 108608</strain>
    </source>
</reference>
<feature type="chain" id="PRO_5022227049" description="Golvesin/Xly CBD-like domain-containing protein" evidence="1">
    <location>
        <begin position="29"/>
        <end position="207"/>
    </location>
</feature>
<gene>
    <name evidence="3" type="ORF">BGE01nite_09190</name>
</gene>
<name>A0A512M4H9_9BACT</name>
<evidence type="ECO:0000313" key="3">
    <source>
        <dbReference type="EMBL" id="GEP41628.1"/>
    </source>
</evidence>
<comment type="caution">
    <text evidence="3">The sequence shown here is derived from an EMBL/GenBank/DDBJ whole genome shotgun (WGS) entry which is preliminary data.</text>
</comment>
<feature type="domain" description="Golvesin/Xly CBD-like" evidence="2">
    <location>
        <begin position="69"/>
        <end position="199"/>
    </location>
</feature>
<keyword evidence="4" id="KW-1185">Reference proteome</keyword>
<dbReference type="EMBL" id="BKAG01000004">
    <property type="protein sequence ID" value="GEP41628.1"/>
    <property type="molecule type" value="Genomic_DNA"/>
</dbReference>
<dbReference type="AlphaFoldDB" id="A0A512M4H9"/>